<organism evidence="1 2">
    <name type="scientific">Spirosoma validum</name>
    <dbReference type="NCBI Taxonomy" id="2771355"/>
    <lineage>
        <taxon>Bacteria</taxon>
        <taxon>Pseudomonadati</taxon>
        <taxon>Bacteroidota</taxon>
        <taxon>Cytophagia</taxon>
        <taxon>Cytophagales</taxon>
        <taxon>Cytophagaceae</taxon>
        <taxon>Spirosoma</taxon>
    </lineage>
</organism>
<name>A0A927B9U2_9BACT</name>
<protein>
    <submittedName>
        <fullName evidence="1">Uncharacterized protein</fullName>
    </submittedName>
</protein>
<reference evidence="1" key="1">
    <citation type="submission" date="2020-09" db="EMBL/GenBank/DDBJ databases">
        <authorList>
            <person name="Kim M.K."/>
        </authorList>
    </citation>
    <scope>NUCLEOTIDE SEQUENCE</scope>
    <source>
        <strain evidence="1">BT704</strain>
    </source>
</reference>
<proteinExistence type="predicted"/>
<accession>A0A927B9U2</accession>
<dbReference type="Proteomes" id="UP000653797">
    <property type="component" value="Unassembled WGS sequence"/>
</dbReference>
<sequence length="82" mass="8980">MNAILKSITPTAVCQAATTLILAEGGTSTLVVQQFLRNRGYRAHQEEVSKCLSTVASQEGWNINDNGLFQVYYFPTLGAFPQ</sequence>
<gene>
    <name evidence="1" type="ORF">IC230_33535</name>
</gene>
<evidence type="ECO:0000313" key="1">
    <source>
        <dbReference type="EMBL" id="MBD2757832.1"/>
    </source>
</evidence>
<dbReference type="EMBL" id="JACXAA010000034">
    <property type="protein sequence ID" value="MBD2757832.1"/>
    <property type="molecule type" value="Genomic_DNA"/>
</dbReference>
<evidence type="ECO:0000313" key="2">
    <source>
        <dbReference type="Proteomes" id="UP000653797"/>
    </source>
</evidence>
<comment type="caution">
    <text evidence="1">The sequence shown here is derived from an EMBL/GenBank/DDBJ whole genome shotgun (WGS) entry which is preliminary data.</text>
</comment>
<dbReference type="AlphaFoldDB" id="A0A927B9U2"/>
<keyword evidence="2" id="KW-1185">Reference proteome</keyword>
<dbReference type="RefSeq" id="WP_191043452.1">
    <property type="nucleotide sequence ID" value="NZ_JACXAA010000034.1"/>
</dbReference>